<evidence type="ECO:0000313" key="5">
    <source>
        <dbReference type="Proteomes" id="UP000472277"/>
    </source>
</evidence>
<feature type="region of interest" description="Disordered" evidence="1">
    <location>
        <begin position="811"/>
        <end position="837"/>
    </location>
</feature>
<accession>A0A673XVE5</accession>
<dbReference type="GeneTree" id="ENSGT00390000006843"/>
<name>A0A673XVE5_SALTR</name>
<evidence type="ECO:0000259" key="2">
    <source>
        <dbReference type="Pfam" id="PF01612"/>
    </source>
</evidence>
<feature type="domain" description="Mut7-C RNAse" evidence="3">
    <location>
        <begin position="872"/>
        <end position="904"/>
    </location>
</feature>
<dbReference type="Pfam" id="PF01612">
    <property type="entry name" value="DNA_pol_A_exo1"/>
    <property type="match status" value="1"/>
</dbReference>
<dbReference type="PANTHER" id="PTHR47765:SF2">
    <property type="entry name" value="EXONUCLEASE MUT-7 HOMOLOG"/>
    <property type="match status" value="1"/>
</dbReference>
<organism evidence="4 5">
    <name type="scientific">Salmo trutta</name>
    <name type="common">Brown trout</name>
    <dbReference type="NCBI Taxonomy" id="8032"/>
    <lineage>
        <taxon>Eukaryota</taxon>
        <taxon>Metazoa</taxon>
        <taxon>Chordata</taxon>
        <taxon>Craniata</taxon>
        <taxon>Vertebrata</taxon>
        <taxon>Euteleostomi</taxon>
        <taxon>Actinopterygii</taxon>
        <taxon>Neopterygii</taxon>
        <taxon>Teleostei</taxon>
        <taxon>Protacanthopterygii</taxon>
        <taxon>Salmoniformes</taxon>
        <taxon>Salmonidae</taxon>
        <taxon>Salmoninae</taxon>
        <taxon>Salmo</taxon>
    </lineage>
</organism>
<feature type="domain" description="3'-5' exonuclease" evidence="2">
    <location>
        <begin position="438"/>
        <end position="616"/>
    </location>
</feature>
<dbReference type="Pfam" id="PF01927">
    <property type="entry name" value="Mut7-C"/>
    <property type="match status" value="2"/>
</dbReference>
<keyword evidence="5" id="KW-1185">Reference proteome</keyword>
<dbReference type="Ensembl" id="ENSSTUT00000026748.1">
    <property type="protein sequence ID" value="ENSSTUP00000025522.1"/>
    <property type="gene ID" value="ENSSTUG00000011136.1"/>
</dbReference>
<dbReference type="OMA" id="CSNWANR"/>
<evidence type="ECO:0000259" key="3">
    <source>
        <dbReference type="Pfam" id="PF01927"/>
    </source>
</evidence>
<dbReference type="GO" id="GO:0008408">
    <property type="term" value="F:3'-5' exonuclease activity"/>
    <property type="evidence" value="ECO:0007669"/>
    <property type="project" value="InterPro"/>
</dbReference>
<feature type="region of interest" description="Disordered" evidence="1">
    <location>
        <begin position="634"/>
        <end position="682"/>
    </location>
</feature>
<evidence type="ECO:0000256" key="1">
    <source>
        <dbReference type="SAM" id="MobiDB-lite"/>
    </source>
</evidence>
<feature type="domain" description="Mut7-C RNAse" evidence="3">
    <location>
        <begin position="689"/>
        <end position="806"/>
    </location>
</feature>
<dbReference type="GO" id="GO:0003676">
    <property type="term" value="F:nucleic acid binding"/>
    <property type="evidence" value="ECO:0007669"/>
    <property type="project" value="InterPro"/>
</dbReference>
<gene>
    <name evidence="4" type="primary">exd3</name>
</gene>
<reference evidence="4" key="1">
    <citation type="submission" date="2025-08" db="UniProtKB">
        <authorList>
            <consortium name="Ensembl"/>
        </authorList>
    </citation>
    <scope>IDENTIFICATION</scope>
</reference>
<dbReference type="SUPFAM" id="SSF53098">
    <property type="entry name" value="Ribonuclease H-like"/>
    <property type="match status" value="1"/>
</dbReference>
<dbReference type="GO" id="GO:0006139">
    <property type="term" value="P:nucleobase-containing compound metabolic process"/>
    <property type="evidence" value="ECO:0007669"/>
    <property type="project" value="InterPro"/>
</dbReference>
<dbReference type="InterPro" id="IPR036397">
    <property type="entry name" value="RNaseH_sf"/>
</dbReference>
<dbReference type="Proteomes" id="UP000472277">
    <property type="component" value="Chromosome 15"/>
</dbReference>
<proteinExistence type="predicted"/>
<sequence length="933" mass="105798">MSQATQQLGADPTALREQLFDFWTRKEFETLRAVAFKGFSDFQTPLEDLLCVLEGCPGRQKGKATTMGHSILMEFERWRRTHPKVTLQAVPEVSKLGLQRRALRLLTDAQPSFMDPLIDIYQLGNLDRSILRLHIIKLQAVSCYREAALLSMKLEFQNEVDMEEMCVPLILQDKLPMAESFVRGHPKLEERMLTLLDSWCHPDFSIAQLRRQFPRLSLSKHQTDQIQPKMLSKQVFRLMEKFNIDPGLCPNSVYKRKSDSMRFLMYKRFVEKGMSEENWRDHVQSTVADDPELQIQLVELMVKYGGMVNAAQWSLHYGLPKDRLPFGVWDTQESLPPSLRYRDVERMKENKCNLSVNLRLCVVRCPHTHSLSHIFIHSILCLFFREVSKGCNAESWDPSQAHRDRFYQLPITRDHVHFLETLEGLQCCRDTVLQPGCIVGVDMEWRAGFGAVSPQQRVALIQLAVPGQVFLLDLCAHGFSQHNTTVTFIRSLFSATTVLKLGYGMAGDLKCLLATWAQFSEEPLKMEGVLDLLNVHQQMQRSTSSRGSSGSPRGVLVGEGPAEKGLSLLVQQVLGKPLDKMEQLSNWERRPLRTSQLRYAAVDAYCLLDVYSALSRDPACFGLPQDLCSISSLQTEKSKEEKKKQARRRGARQESDPAPTLTLGPEKSPQPGEESQSPLPPRMAPQQLRVVCDNMLQGLGRYLRCLGVDVVVLENTDDHRVAAQLAQEDGRVILTCGQPYQTLKSQVGEGRCIALDCSEKAREQAVRVLKHFNVQPTQSDIFSRCQVCNSDQYLKMPRENMTRLLKERGFLQQQQQAPVPPEGETWDDSPSPAPFLAPGAPRYSPHCRWAPLSDLDSTTLTFPRGAVLQLHTVPPGLLPRIPFFFICTGCGKIFWEGSHFSRVLSQFQEVLCITEDTEDTPEFFNPTGPTPNL</sequence>
<dbReference type="InterPro" id="IPR002562">
    <property type="entry name" value="3'-5'_exonuclease_dom"/>
</dbReference>
<dbReference type="InterPro" id="IPR052408">
    <property type="entry name" value="Exonuclease_MUT-7-like"/>
</dbReference>
<dbReference type="Gene3D" id="3.30.420.10">
    <property type="entry name" value="Ribonuclease H-like superfamily/Ribonuclease H"/>
    <property type="match status" value="1"/>
</dbReference>
<dbReference type="InterPro" id="IPR012337">
    <property type="entry name" value="RNaseH-like_sf"/>
</dbReference>
<dbReference type="InterPro" id="IPR002782">
    <property type="entry name" value="Mut7-C_RNAse_dom"/>
</dbReference>
<dbReference type="InParanoid" id="A0A673XVE5"/>
<dbReference type="PANTHER" id="PTHR47765">
    <property type="entry name" value="3'-5' EXONUCLEASE DOMAIN-CONTAINING PROTEIN"/>
    <property type="match status" value="1"/>
</dbReference>
<reference evidence="4" key="2">
    <citation type="submission" date="2025-09" db="UniProtKB">
        <authorList>
            <consortium name="Ensembl"/>
        </authorList>
    </citation>
    <scope>IDENTIFICATION</scope>
</reference>
<evidence type="ECO:0000313" key="4">
    <source>
        <dbReference type="Ensembl" id="ENSSTUP00000025522.1"/>
    </source>
</evidence>
<dbReference type="AlphaFoldDB" id="A0A673XVE5"/>
<protein>
    <submittedName>
        <fullName evidence="4">Exonuclease 3'-5' domain containing 3</fullName>
    </submittedName>
</protein>